<keyword evidence="5" id="KW-1185">Reference proteome</keyword>
<dbReference type="Pfam" id="PF08044">
    <property type="entry name" value="DUF1707"/>
    <property type="match status" value="1"/>
</dbReference>
<dbReference type="Proteomes" id="UP000199207">
    <property type="component" value="Unassembled WGS sequence"/>
</dbReference>
<proteinExistence type="predicted"/>
<gene>
    <name evidence="4" type="ORF">SAMN05421773_101410</name>
</gene>
<evidence type="ECO:0000313" key="5">
    <source>
        <dbReference type="Proteomes" id="UP000199207"/>
    </source>
</evidence>
<organism evidence="4 5">
    <name type="scientific">Streptomyces aidingensis</name>
    <dbReference type="NCBI Taxonomy" id="910347"/>
    <lineage>
        <taxon>Bacteria</taxon>
        <taxon>Bacillati</taxon>
        <taxon>Actinomycetota</taxon>
        <taxon>Actinomycetes</taxon>
        <taxon>Kitasatosporales</taxon>
        <taxon>Streptomycetaceae</taxon>
        <taxon>Streptomyces</taxon>
    </lineage>
</organism>
<dbReference type="PANTHER" id="PTHR40763">
    <property type="entry name" value="MEMBRANE PROTEIN-RELATED"/>
    <property type="match status" value="1"/>
</dbReference>
<dbReference type="Pfam" id="PF09922">
    <property type="entry name" value="LiaF-like_C"/>
    <property type="match status" value="1"/>
</dbReference>
<sequence length="230" mass="23785">MNAENPPGARLEKQSSRGPAALRASDTDRDRVADILREALAQGRLDTEEHAERIDAVYRAKTVGELSELIGDLPEGQQRPGGGYSRPGPAAAPVPHRPGPPVARSARPARVLALLGGAVRRGRWRVGAQINSVAVCGGVELDLTEAIFESPVVTISVVTLCGGVDIKLPENVTVRNAGNGILGGFEVRENEAPDPGAPVVVVQGVALLGGVSARPVRGKSVRDLGGDAAG</sequence>
<dbReference type="RefSeq" id="WP_245833745.1">
    <property type="nucleotide sequence ID" value="NZ_FOLM01000001.1"/>
</dbReference>
<reference evidence="4 5" key="1">
    <citation type="submission" date="2016-10" db="EMBL/GenBank/DDBJ databases">
        <authorList>
            <person name="de Groot N.N."/>
        </authorList>
    </citation>
    <scope>NUCLEOTIDE SEQUENCE [LARGE SCALE GENOMIC DNA]</scope>
    <source>
        <strain evidence="4 5">CGMCC 4.5739</strain>
    </source>
</reference>
<evidence type="ECO:0000256" key="1">
    <source>
        <dbReference type="SAM" id="MobiDB-lite"/>
    </source>
</evidence>
<feature type="domain" description="DUF1707" evidence="2">
    <location>
        <begin position="22"/>
        <end position="74"/>
    </location>
</feature>
<evidence type="ECO:0000313" key="4">
    <source>
        <dbReference type="EMBL" id="SFB89223.1"/>
    </source>
</evidence>
<evidence type="ECO:0000259" key="3">
    <source>
        <dbReference type="Pfam" id="PF09922"/>
    </source>
</evidence>
<dbReference type="AlphaFoldDB" id="A0A1I1EWF3"/>
<dbReference type="InterPro" id="IPR024425">
    <property type="entry name" value="LiaF-like_C"/>
</dbReference>
<dbReference type="PANTHER" id="PTHR40763:SF4">
    <property type="entry name" value="DUF1707 DOMAIN-CONTAINING PROTEIN"/>
    <property type="match status" value="1"/>
</dbReference>
<feature type="region of interest" description="Disordered" evidence="1">
    <location>
        <begin position="71"/>
        <end position="105"/>
    </location>
</feature>
<accession>A0A1I1EWF3</accession>
<protein>
    <submittedName>
        <fullName evidence="4">Cell wall-active antibiotics response 4TMS YvqF</fullName>
    </submittedName>
</protein>
<feature type="region of interest" description="Disordered" evidence="1">
    <location>
        <begin position="1"/>
        <end position="29"/>
    </location>
</feature>
<evidence type="ECO:0000259" key="2">
    <source>
        <dbReference type="Pfam" id="PF08044"/>
    </source>
</evidence>
<name>A0A1I1EWF3_9ACTN</name>
<dbReference type="InterPro" id="IPR012551">
    <property type="entry name" value="DUF1707_SHOCT-like"/>
</dbReference>
<dbReference type="EMBL" id="FOLM01000001">
    <property type="protein sequence ID" value="SFB89223.1"/>
    <property type="molecule type" value="Genomic_DNA"/>
</dbReference>
<feature type="compositionally biased region" description="Pro residues" evidence="1">
    <location>
        <begin position="90"/>
        <end position="101"/>
    </location>
</feature>
<dbReference type="STRING" id="910347.SAMN05421773_101410"/>
<feature type="domain" description="Cell wall-active antibiotics response LiaF-like C-terminal" evidence="3">
    <location>
        <begin position="123"/>
        <end position="191"/>
    </location>
</feature>